<comment type="subcellular location">
    <subcellularLocation>
        <location evidence="1">Cell membrane</location>
        <topology evidence="1">Multi-pass membrane protein</topology>
    </subcellularLocation>
</comment>
<dbReference type="Pfam" id="PF12704">
    <property type="entry name" value="MacB_PCD"/>
    <property type="match status" value="1"/>
</dbReference>
<feature type="transmembrane region" description="Helical" evidence="6">
    <location>
        <begin position="293"/>
        <end position="314"/>
    </location>
</feature>
<organism evidence="9 10">
    <name type="scientific">Marinobacter excellens HL-55</name>
    <dbReference type="NCBI Taxonomy" id="1305731"/>
    <lineage>
        <taxon>Bacteria</taxon>
        <taxon>Pseudomonadati</taxon>
        <taxon>Pseudomonadota</taxon>
        <taxon>Gammaproteobacteria</taxon>
        <taxon>Pseudomonadales</taxon>
        <taxon>Marinobacteraceae</taxon>
        <taxon>Marinobacter</taxon>
    </lineage>
</organism>
<evidence type="ECO:0000256" key="4">
    <source>
        <dbReference type="ARBA" id="ARBA00022989"/>
    </source>
</evidence>
<dbReference type="AlphaFoldDB" id="A0A0P7Z5K5"/>
<protein>
    <submittedName>
        <fullName evidence="9">Putative ABC transport system permease protein</fullName>
    </submittedName>
</protein>
<evidence type="ECO:0000313" key="9">
    <source>
        <dbReference type="EMBL" id="KPQ29792.1"/>
    </source>
</evidence>
<dbReference type="InterPro" id="IPR025857">
    <property type="entry name" value="MacB_PCD"/>
</dbReference>
<dbReference type="EMBL" id="LJZQ01000004">
    <property type="protein sequence ID" value="KPQ29792.1"/>
    <property type="molecule type" value="Genomic_DNA"/>
</dbReference>
<keyword evidence="2" id="KW-1003">Cell membrane</keyword>
<keyword evidence="5 6" id="KW-0472">Membrane</keyword>
<proteinExistence type="predicted"/>
<dbReference type="PATRIC" id="fig|1305731.5.peg.2893"/>
<reference evidence="9 10" key="1">
    <citation type="submission" date="2015-09" db="EMBL/GenBank/DDBJ databases">
        <title>Identification and resolution of microdiversity through metagenomic sequencing of parallel consortia.</title>
        <authorList>
            <person name="Nelson W.C."/>
            <person name="Romine M.F."/>
            <person name="Lindemann S.R."/>
        </authorList>
    </citation>
    <scope>NUCLEOTIDE SEQUENCE [LARGE SCALE GENOMIC DNA]</scope>
    <source>
        <strain evidence="9">HL-55</strain>
    </source>
</reference>
<evidence type="ECO:0000256" key="5">
    <source>
        <dbReference type="ARBA" id="ARBA00023136"/>
    </source>
</evidence>
<sequence>MSKVRLALSLATASLWYRRRVLALVCLTLTLSVTLLLGIQYLRTEIRQSFTSTISGTDLIVGARSGQLNLLMYTVFHIGDATNNIRWSTFQAMEQDSRIDWLIPISLGDSYRGYRVVSTNDQFFKRFQYGNDQALELSRGEWFDDLFDVVLGAGVARQMNHQVDDEVVLSHGGGRTSFSNHTDLPFRISGILAPTGTPVDQAVYISLEAMEAIHVGWESGVAIPGRTLSSDRARARDYKPDSITAAFVGLSQPILTFQVQRQLNQSSEEPLSAILPGVALSELWRMMGQFERALLAISAFVVVTSLIGLIAVLLTLQAQRQREIAILRATGASPLLIASLYSFECVALALAACVFALTLGGSAIYGLSPWFLEQYGIQISLRALNQQEWLLLGAIPIAALTVSLLPAITTWWRSRKLGFGAGSDL</sequence>
<evidence type="ECO:0000256" key="1">
    <source>
        <dbReference type="ARBA" id="ARBA00004651"/>
    </source>
</evidence>
<dbReference type="GO" id="GO:0005886">
    <property type="term" value="C:plasma membrane"/>
    <property type="evidence" value="ECO:0007669"/>
    <property type="project" value="UniProtKB-SubCell"/>
</dbReference>
<dbReference type="PANTHER" id="PTHR43738:SF2">
    <property type="entry name" value="ABC TRANSPORTER PERMEASE"/>
    <property type="match status" value="1"/>
</dbReference>
<evidence type="ECO:0000313" key="10">
    <source>
        <dbReference type="Proteomes" id="UP000050416"/>
    </source>
</evidence>
<feature type="transmembrane region" description="Helical" evidence="6">
    <location>
        <begin position="389"/>
        <end position="412"/>
    </location>
</feature>
<dbReference type="InterPro" id="IPR003838">
    <property type="entry name" value="ABC3_permease_C"/>
</dbReference>
<keyword evidence="4 6" id="KW-1133">Transmembrane helix</keyword>
<dbReference type="Proteomes" id="UP000050416">
    <property type="component" value="Unassembled WGS sequence"/>
</dbReference>
<feature type="transmembrane region" description="Helical" evidence="6">
    <location>
        <begin position="349"/>
        <end position="368"/>
    </location>
</feature>
<dbReference type="OrthoDB" id="9784014at2"/>
<evidence type="ECO:0000256" key="2">
    <source>
        <dbReference type="ARBA" id="ARBA00022475"/>
    </source>
</evidence>
<evidence type="ECO:0000259" key="7">
    <source>
        <dbReference type="Pfam" id="PF02687"/>
    </source>
</evidence>
<feature type="transmembrane region" description="Helical" evidence="6">
    <location>
        <begin position="326"/>
        <end position="343"/>
    </location>
</feature>
<dbReference type="PANTHER" id="PTHR43738">
    <property type="entry name" value="ABC TRANSPORTER, MEMBRANE PROTEIN"/>
    <property type="match status" value="1"/>
</dbReference>
<name>A0A0P7Z5K5_9GAMM</name>
<feature type="domain" description="MacB-like periplasmic core" evidence="8">
    <location>
        <begin position="23"/>
        <end position="213"/>
    </location>
</feature>
<dbReference type="STRING" id="1305731.GCA_000934705_03529"/>
<feature type="domain" description="ABC3 transporter permease C-terminal" evidence="7">
    <location>
        <begin position="296"/>
        <end position="417"/>
    </location>
</feature>
<evidence type="ECO:0000259" key="8">
    <source>
        <dbReference type="Pfam" id="PF12704"/>
    </source>
</evidence>
<accession>A0A0P7Z5K5</accession>
<dbReference type="InterPro" id="IPR051125">
    <property type="entry name" value="ABC-4/HrtB_transporter"/>
</dbReference>
<evidence type="ECO:0000256" key="6">
    <source>
        <dbReference type="SAM" id="Phobius"/>
    </source>
</evidence>
<dbReference type="Pfam" id="PF02687">
    <property type="entry name" value="FtsX"/>
    <property type="match status" value="1"/>
</dbReference>
<feature type="transmembrane region" description="Helical" evidence="6">
    <location>
        <begin position="21"/>
        <end position="42"/>
    </location>
</feature>
<evidence type="ECO:0000256" key="3">
    <source>
        <dbReference type="ARBA" id="ARBA00022692"/>
    </source>
</evidence>
<gene>
    <name evidence="9" type="ORF">HLUCCX14_03980</name>
</gene>
<comment type="caution">
    <text evidence="9">The sequence shown here is derived from an EMBL/GenBank/DDBJ whole genome shotgun (WGS) entry which is preliminary data.</text>
</comment>
<keyword evidence="3 6" id="KW-0812">Transmembrane</keyword>